<reference evidence="1 2" key="1">
    <citation type="submission" date="2015-09" db="EMBL/GenBank/DDBJ databases">
        <title>Trachymyrmex cornetzi WGS genome.</title>
        <authorList>
            <person name="Nygaard S."/>
            <person name="Hu H."/>
            <person name="Boomsma J."/>
            <person name="Zhang G."/>
        </authorList>
    </citation>
    <scope>NUCLEOTIDE SEQUENCE [LARGE SCALE GENOMIC DNA]</scope>
    <source>
        <strain evidence="1">Tcor2-1</strain>
        <tissue evidence="1">Whole body</tissue>
    </source>
</reference>
<dbReference type="Proteomes" id="UP000078492">
    <property type="component" value="Unassembled WGS sequence"/>
</dbReference>
<evidence type="ECO:0000313" key="2">
    <source>
        <dbReference type="Proteomes" id="UP000078492"/>
    </source>
</evidence>
<organism evidence="1 2">
    <name type="scientific">Trachymyrmex cornetzi</name>
    <dbReference type="NCBI Taxonomy" id="471704"/>
    <lineage>
        <taxon>Eukaryota</taxon>
        <taxon>Metazoa</taxon>
        <taxon>Ecdysozoa</taxon>
        <taxon>Arthropoda</taxon>
        <taxon>Hexapoda</taxon>
        <taxon>Insecta</taxon>
        <taxon>Pterygota</taxon>
        <taxon>Neoptera</taxon>
        <taxon>Endopterygota</taxon>
        <taxon>Hymenoptera</taxon>
        <taxon>Apocrita</taxon>
        <taxon>Aculeata</taxon>
        <taxon>Formicoidea</taxon>
        <taxon>Formicidae</taxon>
        <taxon>Myrmicinae</taxon>
        <taxon>Trachymyrmex</taxon>
    </lineage>
</organism>
<dbReference type="EMBL" id="KQ980489">
    <property type="protein sequence ID" value="KYN15853.1"/>
    <property type="molecule type" value="Genomic_DNA"/>
</dbReference>
<protein>
    <submittedName>
        <fullName evidence="1">Uncharacterized protein</fullName>
    </submittedName>
</protein>
<gene>
    <name evidence="1" type="ORF">ALC57_11934</name>
</gene>
<sequence length="291" mass="34076">MENHERMKRELLEQCDQVATLVKCFAWLQRCDECIERFEELCLTGAVLSSNHIEPRRFLEDAGNVVLERVRDAIERHGSVKVNRVQRCLHYFSTNERLQSHAIDCGKMNDCAIRRPSEDDKWFEFGNYSNKERVPFIVYADLECVLRNTKPEKEDASYTYQQHEVCSVGYYVRCSYHDALSSYQFHRDEDCIACENIEEMKLEDLTQSNIQSWMDACITSVRTKNCSRMQWTVGETHSMLRTDDTFKNRIHIEHHTGDSILEKLAIGMASQISLDYMHLICLGVVKRLLQL</sequence>
<name>A0A195DSM8_9HYME</name>
<dbReference type="STRING" id="471704.A0A195DSM8"/>
<dbReference type="PANTHER" id="PTHR31511">
    <property type="entry name" value="PROTEIN CBG23764"/>
    <property type="match status" value="1"/>
</dbReference>
<evidence type="ECO:0000313" key="1">
    <source>
        <dbReference type="EMBL" id="KYN15853.1"/>
    </source>
</evidence>
<dbReference type="AlphaFoldDB" id="A0A195DSM8"/>
<proteinExistence type="predicted"/>
<keyword evidence="2" id="KW-1185">Reference proteome</keyword>
<dbReference type="PANTHER" id="PTHR31511:SF12">
    <property type="entry name" value="RHO TERMINATION FACTOR N-TERMINAL DOMAIN-CONTAINING PROTEIN"/>
    <property type="match status" value="1"/>
</dbReference>
<accession>A0A195DSM8</accession>